<dbReference type="AlphaFoldDB" id="A0A804QIB2"/>
<dbReference type="FunCoup" id="A0A804QIB2">
    <property type="interactions" value="3025"/>
</dbReference>
<organism evidence="2 3">
    <name type="scientific">Zea mays</name>
    <name type="common">Maize</name>
    <dbReference type="NCBI Taxonomy" id="4577"/>
    <lineage>
        <taxon>Eukaryota</taxon>
        <taxon>Viridiplantae</taxon>
        <taxon>Streptophyta</taxon>
        <taxon>Embryophyta</taxon>
        <taxon>Tracheophyta</taxon>
        <taxon>Spermatophyta</taxon>
        <taxon>Magnoliopsida</taxon>
        <taxon>Liliopsida</taxon>
        <taxon>Poales</taxon>
        <taxon>Poaceae</taxon>
        <taxon>PACMAD clade</taxon>
        <taxon>Panicoideae</taxon>
        <taxon>Andropogonodae</taxon>
        <taxon>Andropogoneae</taxon>
        <taxon>Tripsacinae</taxon>
        <taxon>Zea</taxon>
    </lineage>
</organism>
<name>A0A804QIB2_MAIZE</name>
<dbReference type="EnsemblPlants" id="Zm00001eb336120_T001">
    <property type="protein sequence ID" value="Zm00001eb336120_P001"/>
    <property type="gene ID" value="Zm00001eb336120"/>
</dbReference>
<accession>A0A804QIB2</accession>
<feature type="region of interest" description="Disordered" evidence="1">
    <location>
        <begin position="1"/>
        <end position="42"/>
    </location>
</feature>
<evidence type="ECO:0000313" key="3">
    <source>
        <dbReference type="Proteomes" id="UP000007305"/>
    </source>
</evidence>
<dbReference type="PANTHER" id="PTHR48478:SF1">
    <property type="entry name" value="LECTIN-LIKE"/>
    <property type="match status" value="1"/>
</dbReference>
<dbReference type="GO" id="GO:0030246">
    <property type="term" value="F:carbohydrate binding"/>
    <property type="evidence" value="ECO:0007669"/>
    <property type="project" value="InterPro"/>
</dbReference>
<dbReference type="Pfam" id="PF14299">
    <property type="entry name" value="PP2"/>
    <property type="match status" value="2"/>
</dbReference>
<evidence type="ECO:0007829" key="4">
    <source>
        <dbReference type="PeptideAtlas" id="A0A804QIB2"/>
    </source>
</evidence>
<reference evidence="2" key="3">
    <citation type="submission" date="2021-05" db="UniProtKB">
        <authorList>
            <consortium name="EnsemblPlants"/>
        </authorList>
    </citation>
    <scope>IDENTIFICATION</scope>
    <source>
        <strain evidence="2">cv. B73</strain>
    </source>
</reference>
<dbReference type="Proteomes" id="UP000007305">
    <property type="component" value="Chromosome 8"/>
</dbReference>
<evidence type="ECO:0008006" key="5">
    <source>
        <dbReference type="Google" id="ProtNLM"/>
    </source>
</evidence>
<evidence type="ECO:0000256" key="1">
    <source>
        <dbReference type="SAM" id="MobiDB-lite"/>
    </source>
</evidence>
<feature type="compositionally biased region" description="Low complexity" evidence="1">
    <location>
        <begin position="16"/>
        <end position="31"/>
    </location>
</feature>
<dbReference type="Gramene" id="Zm00001eb336120_T001">
    <property type="protein sequence ID" value="Zm00001eb336120_P001"/>
    <property type="gene ID" value="Zm00001eb336120"/>
</dbReference>
<keyword evidence="4" id="KW-1267">Proteomics identification</keyword>
<sequence length="296" mass="32046">MGAAPSSDDSSRAGDGRAVASSAASGTGSNSHQAQSKRAPPPHKFHEIVAQEATTAGGGGGTAAAAELEDQACSTGVYLAGKTKKYWVDEKTRCNCFVLFARALSITWGDDPRYWIWHPVRETKYVLSIRSACSSNYIYMHAQFSAQLDSSHVCTCTLSPSTLYSDAEIVEAASLQNVCWLEVHGRLELSHLTPGCSYDVAFQVMLTEPAYGWSVPVNLRLRFPDGTAQARKEKLQGRPTKQWLELRAGEVKAPAQPGGAGRSGELEISLFEYDGGLWKKGLLVKGIKIVPKESDY</sequence>
<protein>
    <recommendedName>
        <fullName evidence="5">Protein PHLOEM PROTEIN 2-LIKE A1</fullName>
    </recommendedName>
</protein>
<gene>
    <name evidence="2" type="primary">LOC100282907</name>
</gene>
<dbReference type="PANTHER" id="PTHR48478">
    <property type="entry name" value="LECTIN-LIKE"/>
    <property type="match status" value="1"/>
</dbReference>
<reference evidence="3" key="1">
    <citation type="journal article" date="2009" name="Science">
        <title>The B73 maize genome: complexity, diversity, and dynamics.</title>
        <authorList>
            <person name="Schnable P.S."/>
            <person name="Ware D."/>
            <person name="Fulton R.S."/>
            <person name="Stein J.C."/>
            <person name="Wei F."/>
            <person name="Pasternak S."/>
            <person name="Liang C."/>
            <person name="Zhang J."/>
            <person name="Fulton L."/>
            <person name="Graves T.A."/>
            <person name="Minx P."/>
            <person name="Reily A.D."/>
            <person name="Courtney L."/>
            <person name="Kruchowski S.S."/>
            <person name="Tomlinson C."/>
            <person name="Strong C."/>
            <person name="Delehaunty K."/>
            <person name="Fronick C."/>
            <person name="Courtney B."/>
            <person name="Rock S.M."/>
            <person name="Belter E."/>
            <person name="Du F."/>
            <person name="Kim K."/>
            <person name="Abbott R.M."/>
            <person name="Cotton M."/>
            <person name="Levy A."/>
            <person name="Marchetto P."/>
            <person name="Ochoa K."/>
            <person name="Jackson S.M."/>
            <person name="Gillam B."/>
            <person name="Chen W."/>
            <person name="Yan L."/>
            <person name="Higginbotham J."/>
            <person name="Cardenas M."/>
            <person name="Waligorski J."/>
            <person name="Applebaum E."/>
            <person name="Phelps L."/>
            <person name="Falcone J."/>
            <person name="Kanchi K."/>
            <person name="Thane T."/>
            <person name="Scimone A."/>
            <person name="Thane N."/>
            <person name="Henke J."/>
            <person name="Wang T."/>
            <person name="Ruppert J."/>
            <person name="Shah N."/>
            <person name="Rotter K."/>
            <person name="Hodges J."/>
            <person name="Ingenthron E."/>
            <person name="Cordes M."/>
            <person name="Kohlberg S."/>
            <person name="Sgro J."/>
            <person name="Delgado B."/>
            <person name="Mead K."/>
            <person name="Chinwalla A."/>
            <person name="Leonard S."/>
            <person name="Crouse K."/>
            <person name="Collura K."/>
            <person name="Kudrna D."/>
            <person name="Currie J."/>
            <person name="He R."/>
            <person name="Angelova A."/>
            <person name="Rajasekar S."/>
            <person name="Mueller T."/>
            <person name="Lomeli R."/>
            <person name="Scara G."/>
            <person name="Ko A."/>
            <person name="Delaney K."/>
            <person name="Wissotski M."/>
            <person name="Lopez G."/>
            <person name="Campos D."/>
            <person name="Braidotti M."/>
            <person name="Ashley E."/>
            <person name="Golser W."/>
            <person name="Kim H."/>
            <person name="Lee S."/>
            <person name="Lin J."/>
            <person name="Dujmic Z."/>
            <person name="Kim W."/>
            <person name="Talag J."/>
            <person name="Zuccolo A."/>
            <person name="Fan C."/>
            <person name="Sebastian A."/>
            <person name="Kramer M."/>
            <person name="Spiegel L."/>
            <person name="Nascimento L."/>
            <person name="Zutavern T."/>
            <person name="Miller B."/>
            <person name="Ambroise C."/>
            <person name="Muller S."/>
            <person name="Spooner W."/>
            <person name="Narechania A."/>
            <person name="Ren L."/>
            <person name="Wei S."/>
            <person name="Kumari S."/>
            <person name="Faga B."/>
            <person name="Levy M.J."/>
            <person name="McMahan L."/>
            <person name="Van Buren P."/>
            <person name="Vaughn M.W."/>
            <person name="Ying K."/>
            <person name="Yeh C.-T."/>
            <person name="Emrich S.J."/>
            <person name="Jia Y."/>
            <person name="Kalyanaraman A."/>
            <person name="Hsia A.-P."/>
            <person name="Barbazuk W.B."/>
            <person name="Baucom R.S."/>
            <person name="Brutnell T.P."/>
            <person name="Carpita N.C."/>
            <person name="Chaparro C."/>
            <person name="Chia J.-M."/>
            <person name="Deragon J.-M."/>
            <person name="Estill J.C."/>
            <person name="Fu Y."/>
            <person name="Jeddeloh J.A."/>
            <person name="Han Y."/>
            <person name="Lee H."/>
            <person name="Li P."/>
            <person name="Lisch D.R."/>
            <person name="Liu S."/>
            <person name="Liu Z."/>
            <person name="Nagel D.H."/>
            <person name="McCann M.C."/>
            <person name="SanMiguel P."/>
            <person name="Myers A.M."/>
            <person name="Nettleton D."/>
            <person name="Nguyen J."/>
            <person name="Penning B.W."/>
            <person name="Ponnala L."/>
            <person name="Schneider K.L."/>
            <person name="Schwartz D.C."/>
            <person name="Sharma A."/>
            <person name="Soderlund C."/>
            <person name="Springer N.M."/>
            <person name="Sun Q."/>
            <person name="Wang H."/>
            <person name="Waterman M."/>
            <person name="Westerman R."/>
            <person name="Wolfgruber T.K."/>
            <person name="Yang L."/>
            <person name="Yu Y."/>
            <person name="Zhang L."/>
            <person name="Zhou S."/>
            <person name="Zhu Q."/>
            <person name="Bennetzen J.L."/>
            <person name="Dawe R.K."/>
            <person name="Jiang J."/>
            <person name="Jiang N."/>
            <person name="Presting G.G."/>
            <person name="Wessler S.R."/>
            <person name="Aluru S."/>
            <person name="Martienssen R.A."/>
            <person name="Clifton S.W."/>
            <person name="McCombie W.R."/>
            <person name="Wing R.A."/>
            <person name="Wilson R.K."/>
        </authorList>
    </citation>
    <scope>NUCLEOTIDE SEQUENCE [LARGE SCALE GENOMIC DNA]</scope>
    <source>
        <strain evidence="3">cv. B73</strain>
    </source>
</reference>
<dbReference type="InterPro" id="IPR052147">
    <property type="entry name" value="PP2-like/Lectin"/>
</dbReference>
<dbReference type="InterPro" id="IPR025886">
    <property type="entry name" value="PP2-like"/>
</dbReference>
<reference evidence="2" key="2">
    <citation type="submission" date="2019-07" db="EMBL/GenBank/DDBJ databases">
        <authorList>
            <person name="Seetharam A."/>
            <person name="Woodhouse M."/>
            <person name="Cannon E."/>
        </authorList>
    </citation>
    <scope>NUCLEOTIDE SEQUENCE [LARGE SCALE GENOMIC DNA]</scope>
    <source>
        <strain evidence="2">cv. B73</strain>
    </source>
</reference>
<keyword evidence="3" id="KW-1185">Reference proteome</keyword>
<evidence type="ECO:0000313" key="2">
    <source>
        <dbReference type="EnsemblPlants" id="Zm00001eb336120_P001"/>
    </source>
</evidence>
<dbReference type="InParanoid" id="A0A804QIB2"/>
<proteinExistence type="evidence at protein level"/>